<dbReference type="PANTHER" id="PTHR32285:SF53">
    <property type="entry name" value="PROTEIN TRICHOME BIREFRINGENCE-LIKE 9"/>
    <property type="match status" value="1"/>
</dbReference>
<protein>
    <submittedName>
        <fullName evidence="4">Protein trichome birefringence-like 8</fullName>
    </submittedName>
</protein>
<evidence type="ECO:0000256" key="2">
    <source>
        <dbReference type="SAM" id="MobiDB-lite"/>
    </source>
</evidence>
<evidence type="ECO:0000256" key="1">
    <source>
        <dbReference type="ARBA" id="ARBA00007727"/>
    </source>
</evidence>
<comment type="similarity">
    <text evidence="1">Belongs to the PC-esterase family. TBL subfamily.</text>
</comment>
<feature type="domain" description="Trichome birefringence-like C-terminal" evidence="3">
    <location>
        <begin position="19"/>
        <end position="117"/>
    </location>
</feature>
<comment type="caution">
    <text evidence="4">The sequence shown here is derived from an EMBL/GenBank/DDBJ whole genome shotgun (WGS) entry which is preliminary data.</text>
</comment>
<gene>
    <name evidence="4" type="primary">TBL8_1</name>
    <name evidence="4" type="ORF">PIB30_015434</name>
</gene>
<evidence type="ECO:0000313" key="5">
    <source>
        <dbReference type="Proteomes" id="UP001341840"/>
    </source>
</evidence>
<dbReference type="Proteomes" id="UP001341840">
    <property type="component" value="Unassembled WGS sequence"/>
</dbReference>
<sequence>MEIMGTEQFGSNEEFRLLSNGTWNEGGNCDRETEPEEDPQKLEPEPYYNSVISDVIKQMQFGSWKVQFLNITYLSELRKDGHPSKHREPGTPVNAPQDCSHWCLPGVPDTWNQLLYAQLTL</sequence>
<feature type="region of interest" description="Disordered" evidence="2">
    <location>
        <begin position="1"/>
        <end position="44"/>
    </location>
</feature>
<dbReference type="InterPro" id="IPR026057">
    <property type="entry name" value="TBL_C"/>
</dbReference>
<accession>A0ABU6U8K6</accession>
<evidence type="ECO:0000313" key="4">
    <source>
        <dbReference type="EMBL" id="MED6156548.1"/>
    </source>
</evidence>
<evidence type="ECO:0000259" key="3">
    <source>
        <dbReference type="Pfam" id="PF13839"/>
    </source>
</evidence>
<name>A0ABU6U8K6_9FABA</name>
<reference evidence="4 5" key="1">
    <citation type="journal article" date="2023" name="Plants (Basel)">
        <title>Bridging the Gap: Combining Genomics and Transcriptomics Approaches to Understand Stylosanthes scabra, an Orphan Legume from the Brazilian Caatinga.</title>
        <authorList>
            <person name="Ferreira-Neto J.R.C."/>
            <person name="da Silva M.D."/>
            <person name="Binneck E."/>
            <person name="de Melo N.F."/>
            <person name="da Silva R.H."/>
            <person name="de Melo A.L.T.M."/>
            <person name="Pandolfi V."/>
            <person name="Bustamante F.O."/>
            <person name="Brasileiro-Vidal A.C."/>
            <person name="Benko-Iseppon A.M."/>
        </authorList>
    </citation>
    <scope>NUCLEOTIDE SEQUENCE [LARGE SCALE GENOMIC DNA]</scope>
    <source>
        <tissue evidence="4">Leaves</tissue>
    </source>
</reference>
<dbReference type="InterPro" id="IPR029962">
    <property type="entry name" value="TBL"/>
</dbReference>
<feature type="compositionally biased region" description="Basic and acidic residues" evidence="2">
    <location>
        <begin position="28"/>
        <end position="44"/>
    </location>
</feature>
<organism evidence="4 5">
    <name type="scientific">Stylosanthes scabra</name>
    <dbReference type="NCBI Taxonomy" id="79078"/>
    <lineage>
        <taxon>Eukaryota</taxon>
        <taxon>Viridiplantae</taxon>
        <taxon>Streptophyta</taxon>
        <taxon>Embryophyta</taxon>
        <taxon>Tracheophyta</taxon>
        <taxon>Spermatophyta</taxon>
        <taxon>Magnoliopsida</taxon>
        <taxon>eudicotyledons</taxon>
        <taxon>Gunneridae</taxon>
        <taxon>Pentapetalae</taxon>
        <taxon>rosids</taxon>
        <taxon>fabids</taxon>
        <taxon>Fabales</taxon>
        <taxon>Fabaceae</taxon>
        <taxon>Papilionoideae</taxon>
        <taxon>50 kb inversion clade</taxon>
        <taxon>dalbergioids sensu lato</taxon>
        <taxon>Dalbergieae</taxon>
        <taxon>Pterocarpus clade</taxon>
        <taxon>Stylosanthes</taxon>
    </lineage>
</organism>
<keyword evidence="5" id="KW-1185">Reference proteome</keyword>
<dbReference type="Pfam" id="PF13839">
    <property type="entry name" value="PC-Esterase"/>
    <property type="match status" value="1"/>
</dbReference>
<dbReference type="EMBL" id="JASCZI010120871">
    <property type="protein sequence ID" value="MED6156548.1"/>
    <property type="molecule type" value="Genomic_DNA"/>
</dbReference>
<proteinExistence type="inferred from homology"/>
<dbReference type="PANTHER" id="PTHR32285">
    <property type="entry name" value="PROTEIN TRICHOME BIREFRINGENCE-LIKE 9-RELATED"/>
    <property type="match status" value="1"/>
</dbReference>